<evidence type="ECO:0000313" key="3">
    <source>
        <dbReference type="EMBL" id="HHS63441.1"/>
    </source>
</evidence>
<keyword evidence="2" id="KW-1133">Transmembrane helix</keyword>
<feature type="coiled-coil region" evidence="1">
    <location>
        <begin position="40"/>
        <end position="67"/>
    </location>
</feature>
<dbReference type="InterPro" id="IPR007060">
    <property type="entry name" value="FtsL/DivIC"/>
</dbReference>
<proteinExistence type="predicted"/>
<dbReference type="EMBL" id="DTHJ01000154">
    <property type="protein sequence ID" value="HHS63441.1"/>
    <property type="molecule type" value="Genomic_DNA"/>
</dbReference>
<reference evidence="3" key="1">
    <citation type="journal article" date="2020" name="mSystems">
        <title>Genome- and Community-Level Interaction Insights into Carbon Utilization and Element Cycling Functions of Hydrothermarchaeota in Hydrothermal Sediment.</title>
        <authorList>
            <person name="Zhou Z."/>
            <person name="Liu Y."/>
            <person name="Xu W."/>
            <person name="Pan J."/>
            <person name="Luo Z.H."/>
            <person name="Li M."/>
        </authorList>
    </citation>
    <scope>NUCLEOTIDE SEQUENCE [LARGE SCALE GENOMIC DNA]</scope>
    <source>
        <strain evidence="3">SpSt-783</strain>
    </source>
</reference>
<organism evidence="3">
    <name type="scientific">candidate division WOR-3 bacterium</name>
    <dbReference type="NCBI Taxonomy" id="2052148"/>
    <lineage>
        <taxon>Bacteria</taxon>
        <taxon>Bacteria division WOR-3</taxon>
    </lineage>
</organism>
<keyword evidence="2" id="KW-0812">Transmembrane</keyword>
<feature type="transmembrane region" description="Helical" evidence="2">
    <location>
        <begin position="12"/>
        <end position="37"/>
    </location>
</feature>
<protein>
    <recommendedName>
        <fullName evidence="4">Septum formation initiator family protein</fullName>
    </recommendedName>
</protein>
<name>A0A7C6EI95_UNCW3</name>
<sequence length="92" mass="11062">MKREFFSLIKRWLIIIIFILLPFSYFGRKIFLLVNAYHTEKTLKKNIIILEAENELLKKRIDEYKKGTLIESKARDDLGMIKKGEKIYIIKK</sequence>
<evidence type="ECO:0008006" key="4">
    <source>
        <dbReference type="Google" id="ProtNLM"/>
    </source>
</evidence>
<dbReference type="Pfam" id="PF04977">
    <property type="entry name" value="DivIC"/>
    <property type="match status" value="1"/>
</dbReference>
<accession>A0A7C6EI95</accession>
<evidence type="ECO:0000256" key="1">
    <source>
        <dbReference type="SAM" id="Coils"/>
    </source>
</evidence>
<keyword evidence="2" id="KW-0472">Membrane</keyword>
<comment type="caution">
    <text evidence="3">The sequence shown here is derived from an EMBL/GenBank/DDBJ whole genome shotgun (WGS) entry which is preliminary data.</text>
</comment>
<keyword evidence="1" id="KW-0175">Coiled coil</keyword>
<evidence type="ECO:0000256" key="2">
    <source>
        <dbReference type="SAM" id="Phobius"/>
    </source>
</evidence>
<gene>
    <name evidence="3" type="ORF">ENV70_07535</name>
</gene>
<dbReference type="AlphaFoldDB" id="A0A7C6EI95"/>